<gene>
    <name evidence="1" type="ORF">Amon02_000069500</name>
</gene>
<dbReference type="Proteomes" id="UP001165064">
    <property type="component" value="Unassembled WGS sequence"/>
</dbReference>
<accession>A0ACB5ST42</accession>
<reference evidence="1" key="1">
    <citation type="submission" date="2023-04" db="EMBL/GenBank/DDBJ databases">
        <title>Ambrosiozyma monospora NBRC 10751.</title>
        <authorList>
            <person name="Ichikawa N."/>
            <person name="Sato H."/>
            <person name="Tonouchi N."/>
        </authorList>
    </citation>
    <scope>NUCLEOTIDE SEQUENCE</scope>
    <source>
        <strain evidence="1">NBRC 10751</strain>
    </source>
</reference>
<keyword evidence="2" id="KW-1185">Reference proteome</keyword>
<evidence type="ECO:0000313" key="1">
    <source>
        <dbReference type="EMBL" id="GME71736.1"/>
    </source>
</evidence>
<dbReference type="EMBL" id="BSXS01000271">
    <property type="protein sequence ID" value="GME71736.1"/>
    <property type="molecule type" value="Genomic_DNA"/>
</dbReference>
<organism evidence="1 2">
    <name type="scientific">Ambrosiozyma monospora</name>
    <name type="common">Yeast</name>
    <name type="synonym">Endomycopsis monosporus</name>
    <dbReference type="NCBI Taxonomy" id="43982"/>
    <lineage>
        <taxon>Eukaryota</taxon>
        <taxon>Fungi</taxon>
        <taxon>Dikarya</taxon>
        <taxon>Ascomycota</taxon>
        <taxon>Saccharomycotina</taxon>
        <taxon>Pichiomycetes</taxon>
        <taxon>Pichiales</taxon>
        <taxon>Pichiaceae</taxon>
        <taxon>Ambrosiozyma</taxon>
    </lineage>
</organism>
<evidence type="ECO:0000313" key="2">
    <source>
        <dbReference type="Proteomes" id="UP001165064"/>
    </source>
</evidence>
<name>A0ACB5ST42_AMBMO</name>
<comment type="caution">
    <text evidence="1">The sequence shown here is derived from an EMBL/GenBank/DDBJ whole genome shotgun (WGS) entry which is preliminary data.</text>
</comment>
<protein>
    <submittedName>
        <fullName evidence="1">Unnamed protein product</fullName>
    </submittedName>
</protein>
<sequence>MSSRALRRLERERLEKERSKITDDESEEEDVPQISQSRTVNAFAFLDGEEEEEEDEEEDDEEVNDAEVVEDEPEPEDDISGEDDDFVDAEEGNSEPEPEVIQKVSIPSKKSQKNKSKSKYKNKKKNKNKKTQTQQQTKKVDDLDDDELDKLLSQVAKENQSNDSRAYINDEDQDEIDSVFDNITEPMDTYAPGGKVFTLKKFQKCLPLLQVNPNDLDPDKEYESLFGKLSSAAIEEADSTSSTFVTPEILKQIKQLSKRVRGWSGRDHRSIPGTSRKLRLTKIRDDWIPSVQKSLVMEQMTDSQLQAYFELTTDDWKDVIASDVARLAKAGVRYYQMGEGPFCQYLAETR</sequence>
<proteinExistence type="predicted"/>